<evidence type="ECO:0000313" key="3">
    <source>
        <dbReference type="Proteomes" id="UP000077266"/>
    </source>
</evidence>
<keyword evidence="1" id="KW-0732">Signal</keyword>
<feature type="signal peptide" evidence="1">
    <location>
        <begin position="1"/>
        <end position="20"/>
    </location>
</feature>
<name>A0A165HZ51_EXIGL</name>
<keyword evidence="3" id="KW-1185">Reference proteome</keyword>
<sequence>MAISCTISLLVTALFDHGASFEARLCYDDPDSLDWYFPLVIASNRRRYKQALSEANILRGHYPEYDAWLDDLLGYMERTEVLHSSPQTRFPWAGAFARYQLGILGRHVDQSFIHLPSLRTLGLSGEAESPVYVAPRRLRSSVATPSSDSTA</sequence>
<proteinExistence type="predicted"/>
<accession>A0A165HZ51</accession>
<reference evidence="2 3" key="1">
    <citation type="journal article" date="2016" name="Mol. Biol. Evol.">
        <title>Comparative Genomics of Early-Diverging Mushroom-Forming Fungi Provides Insights into the Origins of Lignocellulose Decay Capabilities.</title>
        <authorList>
            <person name="Nagy L.G."/>
            <person name="Riley R."/>
            <person name="Tritt A."/>
            <person name="Adam C."/>
            <person name="Daum C."/>
            <person name="Floudas D."/>
            <person name="Sun H."/>
            <person name="Yadav J.S."/>
            <person name="Pangilinan J."/>
            <person name="Larsson K.H."/>
            <person name="Matsuura K."/>
            <person name="Barry K."/>
            <person name="Labutti K."/>
            <person name="Kuo R."/>
            <person name="Ohm R.A."/>
            <person name="Bhattacharya S.S."/>
            <person name="Shirouzu T."/>
            <person name="Yoshinaga Y."/>
            <person name="Martin F.M."/>
            <person name="Grigoriev I.V."/>
            <person name="Hibbett D.S."/>
        </authorList>
    </citation>
    <scope>NUCLEOTIDE SEQUENCE [LARGE SCALE GENOMIC DNA]</scope>
    <source>
        <strain evidence="2 3">HHB12029</strain>
    </source>
</reference>
<evidence type="ECO:0000313" key="2">
    <source>
        <dbReference type="EMBL" id="KZV92663.1"/>
    </source>
</evidence>
<protein>
    <submittedName>
        <fullName evidence="2">Uncharacterized protein</fullName>
    </submittedName>
</protein>
<evidence type="ECO:0000256" key="1">
    <source>
        <dbReference type="SAM" id="SignalP"/>
    </source>
</evidence>
<dbReference type="Proteomes" id="UP000077266">
    <property type="component" value="Unassembled WGS sequence"/>
</dbReference>
<organism evidence="2 3">
    <name type="scientific">Exidia glandulosa HHB12029</name>
    <dbReference type="NCBI Taxonomy" id="1314781"/>
    <lineage>
        <taxon>Eukaryota</taxon>
        <taxon>Fungi</taxon>
        <taxon>Dikarya</taxon>
        <taxon>Basidiomycota</taxon>
        <taxon>Agaricomycotina</taxon>
        <taxon>Agaricomycetes</taxon>
        <taxon>Auriculariales</taxon>
        <taxon>Exidiaceae</taxon>
        <taxon>Exidia</taxon>
    </lineage>
</organism>
<feature type="chain" id="PRO_5007858963" evidence="1">
    <location>
        <begin position="21"/>
        <end position="151"/>
    </location>
</feature>
<gene>
    <name evidence="2" type="ORF">EXIGLDRAFT_69764</name>
</gene>
<dbReference type="InParanoid" id="A0A165HZ51"/>
<dbReference type="AlphaFoldDB" id="A0A165HZ51"/>
<dbReference type="EMBL" id="KV426004">
    <property type="protein sequence ID" value="KZV92663.1"/>
    <property type="molecule type" value="Genomic_DNA"/>
</dbReference>